<evidence type="ECO:0000256" key="8">
    <source>
        <dbReference type="ARBA" id="ARBA00022490"/>
    </source>
</evidence>
<dbReference type="CDD" id="cd13595">
    <property type="entry name" value="PBP2_HisGs"/>
    <property type="match status" value="1"/>
</dbReference>
<dbReference type="FunFam" id="3.40.190.10:FF:000008">
    <property type="entry name" value="ATP phosphoribosyltransferase"/>
    <property type="match status" value="1"/>
</dbReference>
<evidence type="ECO:0000256" key="16">
    <source>
        <dbReference type="HAMAP-Rule" id="MF_01018"/>
    </source>
</evidence>
<evidence type="ECO:0000256" key="12">
    <source>
        <dbReference type="ARBA" id="ARBA00022741"/>
    </source>
</evidence>
<dbReference type="eggNOG" id="COG0040">
    <property type="taxonomic scope" value="Bacteria"/>
</dbReference>
<evidence type="ECO:0000256" key="14">
    <source>
        <dbReference type="ARBA" id="ARBA00023102"/>
    </source>
</evidence>
<accession>C1DTF5</accession>
<dbReference type="HAMAP" id="MF_01018">
    <property type="entry name" value="HisG_Short"/>
    <property type="match status" value="1"/>
</dbReference>
<evidence type="ECO:0000256" key="9">
    <source>
        <dbReference type="ARBA" id="ARBA00022605"/>
    </source>
</evidence>
<evidence type="ECO:0000256" key="1">
    <source>
        <dbReference type="ARBA" id="ARBA00000915"/>
    </source>
</evidence>
<dbReference type="STRING" id="204536.SULAZ_0398"/>
<dbReference type="UniPathway" id="UPA00031">
    <property type="reaction ID" value="UER00006"/>
</dbReference>
<dbReference type="InterPro" id="IPR001348">
    <property type="entry name" value="ATP_PRibTrfase_HisG"/>
</dbReference>
<keyword evidence="12 16" id="KW-0547">Nucleotide-binding</keyword>
<keyword evidence="10 16" id="KW-0328">Glycosyltransferase</keyword>
<comment type="similarity">
    <text evidence="4 16">Belongs to the ATP phosphoribosyltransferase family. Short subfamily.</text>
</comment>
<evidence type="ECO:0000256" key="2">
    <source>
        <dbReference type="ARBA" id="ARBA00004496"/>
    </source>
</evidence>
<comment type="function">
    <text evidence="15 16">Catalyzes the condensation of ATP and 5-phosphoribose 1-diphosphate to form N'-(5'-phosphoribosyl)-ATP (PR-ATP). Has a crucial role in the pathway because the rate of histidine biosynthesis seems to be controlled primarily by regulation of HisG enzymatic activity.</text>
</comment>
<dbReference type="PANTHER" id="PTHR21403:SF8">
    <property type="entry name" value="ATP PHOSPHORIBOSYLTRANSFERASE"/>
    <property type="match status" value="1"/>
</dbReference>
<dbReference type="HOGENOM" id="CLU_038115_2_0_0"/>
<reference evidence="18 19" key="1">
    <citation type="journal article" date="2009" name="J. Bacteriol.">
        <title>Complete and draft genome sequences of six members of the Aquificales.</title>
        <authorList>
            <person name="Reysenbach A.L."/>
            <person name="Hamamura N."/>
            <person name="Podar M."/>
            <person name="Griffiths E."/>
            <person name="Ferreira S."/>
            <person name="Hochstein R."/>
            <person name="Heidelberg J."/>
            <person name="Johnson J."/>
            <person name="Mead D."/>
            <person name="Pohorille A."/>
            <person name="Sarmiento M."/>
            <person name="Schweighofer K."/>
            <person name="Seshadri R."/>
            <person name="Voytek M.A."/>
        </authorList>
    </citation>
    <scope>NUCLEOTIDE SEQUENCE [LARGE SCALE GENOMIC DNA]</scope>
    <source>
        <strain evidence="19">Az-Fu1 / DSM 15241 / OCM 825</strain>
    </source>
</reference>
<dbReference type="Proteomes" id="UP000001369">
    <property type="component" value="Chromosome"/>
</dbReference>
<evidence type="ECO:0000256" key="10">
    <source>
        <dbReference type="ARBA" id="ARBA00022676"/>
    </source>
</evidence>
<gene>
    <name evidence="16 18" type="primary">hisG</name>
    <name evidence="18" type="ordered locus">SULAZ_0398</name>
</gene>
<dbReference type="GO" id="GO:0000105">
    <property type="term" value="P:L-histidine biosynthetic process"/>
    <property type="evidence" value="ECO:0007669"/>
    <property type="project" value="UniProtKB-UniRule"/>
</dbReference>
<dbReference type="SUPFAM" id="SSF53850">
    <property type="entry name" value="Periplasmic binding protein-like II"/>
    <property type="match status" value="1"/>
</dbReference>
<dbReference type="FunFam" id="3.40.190.10:FF:000011">
    <property type="entry name" value="ATP phosphoribosyltransferase"/>
    <property type="match status" value="1"/>
</dbReference>
<evidence type="ECO:0000256" key="6">
    <source>
        <dbReference type="ARBA" id="ARBA00011946"/>
    </source>
</evidence>
<keyword evidence="19" id="KW-1185">Reference proteome</keyword>
<dbReference type="AlphaFoldDB" id="C1DTF5"/>
<dbReference type="GO" id="GO:0005737">
    <property type="term" value="C:cytoplasm"/>
    <property type="evidence" value="ECO:0007669"/>
    <property type="project" value="UniProtKB-SubCell"/>
</dbReference>
<dbReference type="Pfam" id="PF01634">
    <property type="entry name" value="HisG"/>
    <property type="match status" value="1"/>
</dbReference>
<comment type="domain">
    <text evidence="16">Lacks the C-terminal regulatory region which is replaced by HisZ.</text>
</comment>
<evidence type="ECO:0000256" key="13">
    <source>
        <dbReference type="ARBA" id="ARBA00022840"/>
    </source>
</evidence>
<feature type="domain" description="ATP phosphoribosyltransferase catalytic" evidence="17">
    <location>
        <begin position="51"/>
        <end position="205"/>
    </location>
</feature>
<dbReference type="InterPro" id="IPR013820">
    <property type="entry name" value="ATP_PRibTrfase_cat"/>
</dbReference>
<evidence type="ECO:0000256" key="5">
    <source>
        <dbReference type="ARBA" id="ARBA00011496"/>
    </source>
</evidence>
<evidence type="ECO:0000256" key="11">
    <source>
        <dbReference type="ARBA" id="ARBA00022679"/>
    </source>
</evidence>
<dbReference type="KEGG" id="saf:SULAZ_0398"/>
<evidence type="ECO:0000256" key="4">
    <source>
        <dbReference type="ARBA" id="ARBA00009489"/>
    </source>
</evidence>
<sequence>MDKITFALPKGRLFDQTIDILKKSGILSEDINQNTRKLILESKEYRFLVVRAKDVPVYVENGIADIGVAGDDVLLESQPDVYKPLDLKIGYCNIVVAGKPEDRDFYFSNPVSLDVATKYPKITAQFFSDKGINVRIFELYGSVELAPLVGLAKFIVDIVETGTTLRENGLVVIDTIRPSTAKLIINRGSYKLKSDKIFKILDSVEKFLGGEL</sequence>
<dbReference type="InterPro" id="IPR024893">
    <property type="entry name" value="ATP_PRibTrfase_HisG_short"/>
</dbReference>
<dbReference type="GO" id="GO:0005524">
    <property type="term" value="F:ATP binding"/>
    <property type="evidence" value="ECO:0007669"/>
    <property type="project" value="UniProtKB-KW"/>
</dbReference>
<comment type="subunit">
    <text evidence="5 16">Heteromultimer composed of HisG and HisZ subunits.</text>
</comment>
<evidence type="ECO:0000256" key="3">
    <source>
        <dbReference type="ARBA" id="ARBA00004667"/>
    </source>
</evidence>
<protein>
    <recommendedName>
        <fullName evidence="7 16">ATP phosphoribosyltransferase</fullName>
        <shortName evidence="16">ATP-PRT</shortName>
        <shortName evidence="16">ATP-PRTase</shortName>
        <ecNumber evidence="6 16">2.4.2.17</ecNumber>
    </recommendedName>
</protein>
<dbReference type="EMBL" id="CP001229">
    <property type="protein sequence ID" value="ACN99079.1"/>
    <property type="molecule type" value="Genomic_DNA"/>
</dbReference>
<evidence type="ECO:0000313" key="19">
    <source>
        <dbReference type="Proteomes" id="UP000001369"/>
    </source>
</evidence>
<dbReference type="GO" id="GO:0003879">
    <property type="term" value="F:ATP phosphoribosyltransferase activity"/>
    <property type="evidence" value="ECO:0007669"/>
    <property type="project" value="UniProtKB-UniRule"/>
</dbReference>
<dbReference type="OrthoDB" id="9801867at2"/>
<comment type="pathway">
    <text evidence="3 16">Amino-acid biosynthesis; L-histidine biosynthesis; L-histidine from 5-phospho-alpha-D-ribose 1-diphosphate: step 1/9.</text>
</comment>
<dbReference type="EC" id="2.4.2.17" evidence="6 16"/>
<evidence type="ECO:0000256" key="7">
    <source>
        <dbReference type="ARBA" id="ARBA00020998"/>
    </source>
</evidence>
<evidence type="ECO:0000313" key="18">
    <source>
        <dbReference type="EMBL" id="ACN99079.1"/>
    </source>
</evidence>
<keyword evidence="13 16" id="KW-0067">ATP-binding</keyword>
<dbReference type="PROSITE" id="PS01316">
    <property type="entry name" value="ATP_P_PHORIBOSYLTR"/>
    <property type="match status" value="1"/>
</dbReference>
<proteinExistence type="inferred from homology"/>
<dbReference type="NCBIfam" id="TIGR00070">
    <property type="entry name" value="hisG"/>
    <property type="match status" value="1"/>
</dbReference>
<dbReference type="Gene3D" id="3.40.190.10">
    <property type="entry name" value="Periplasmic binding protein-like II"/>
    <property type="match status" value="2"/>
</dbReference>
<evidence type="ECO:0000256" key="15">
    <source>
        <dbReference type="ARBA" id="ARBA00024861"/>
    </source>
</evidence>
<keyword evidence="11 16" id="KW-0808">Transferase</keyword>
<organism evidence="18 19">
    <name type="scientific">Sulfurihydrogenibium azorense (strain DSM 15241 / OCM 825 / Az-Fu1)</name>
    <dbReference type="NCBI Taxonomy" id="204536"/>
    <lineage>
        <taxon>Bacteria</taxon>
        <taxon>Pseudomonadati</taxon>
        <taxon>Aquificota</taxon>
        <taxon>Aquificia</taxon>
        <taxon>Aquificales</taxon>
        <taxon>Hydrogenothermaceae</taxon>
        <taxon>Sulfurihydrogenibium</taxon>
    </lineage>
</organism>
<name>C1DTF5_SULAA</name>
<dbReference type="PANTHER" id="PTHR21403">
    <property type="entry name" value="ATP PHOSPHORIBOSYLTRANSFERASE ATP-PRTASE"/>
    <property type="match status" value="1"/>
</dbReference>
<keyword evidence="14 16" id="KW-0368">Histidine biosynthesis</keyword>
<dbReference type="InterPro" id="IPR018198">
    <property type="entry name" value="ATP_PRibTrfase_CS"/>
</dbReference>
<dbReference type="RefSeq" id="WP_012674398.1">
    <property type="nucleotide sequence ID" value="NC_012438.1"/>
</dbReference>
<comment type="catalytic activity">
    <reaction evidence="1 16">
        <text>1-(5-phospho-beta-D-ribosyl)-ATP + diphosphate = 5-phospho-alpha-D-ribose 1-diphosphate + ATP</text>
        <dbReference type="Rhea" id="RHEA:18473"/>
        <dbReference type="ChEBI" id="CHEBI:30616"/>
        <dbReference type="ChEBI" id="CHEBI:33019"/>
        <dbReference type="ChEBI" id="CHEBI:58017"/>
        <dbReference type="ChEBI" id="CHEBI:73183"/>
        <dbReference type="EC" id="2.4.2.17"/>
    </reaction>
</comment>
<evidence type="ECO:0000259" key="17">
    <source>
        <dbReference type="Pfam" id="PF01634"/>
    </source>
</evidence>
<keyword evidence="9 16" id="KW-0028">Amino-acid biosynthesis</keyword>
<comment type="subcellular location">
    <subcellularLocation>
        <location evidence="2 16">Cytoplasm</location>
    </subcellularLocation>
</comment>
<keyword evidence="8 16" id="KW-0963">Cytoplasm</keyword>